<evidence type="ECO:0000313" key="3">
    <source>
        <dbReference type="Proteomes" id="UP000585614"/>
    </source>
</evidence>
<evidence type="ECO:0000313" key="2">
    <source>
        <dbReference type="EMBL" id="KAF6339735.1"/>
    </source>
</evidence>
<protein>
    <submittedName>
        <fullName evidence="2">Uncharacterized protein</fullName>
    </submittedName>
</protein>
<gene>
    <name evidence="2" type="ORF">mRhiFer1_008014</name>
</gene>
<feature type="region of interest" description="Disordered" evidence="1">
    <location>
        <begin position="233"/>
        <end position="262"/>
    </location>
</feature>
<feature type="region of interest" description="Disordered" evidence="1">
    <location>
        <begin position="133"/>
        <end position="163"/>
    </location>
</feature>
<dbReference type="Proteomes" id="UP000585614">
    <property type="component" value="Unassembled WGS sequence"/>
</dbReference>
<feature type="region of interest" description="Disordered" evidence="1">
    <location>
        <begin position="20"/>
        <end position="46"/>
    </location>
</feature>
<dbReference type="EMBL" id="JACAGC010000010">
    <property type="protein sequence ID" value="KAF6339735.1"/>
    <property type="molecule type" value="Genomic_DNA"/>
</dbReference>
<sequence length="271" mass="28493">MQRLSVNPLLTQACLARCKDQSQTPRATGPTRKGPQVPLSPSSVDAASPSGVLSGCSSASLVPLSPGLRRAVCSPHCPSLGVFPFESILGQSPSFLALQRVRGSHPPSQAEQSEPLLGPGLSLGLLPPIAGEESESPCFRSASRGHSSVGGRTEGWAVQQGSRSREEWSQAPLRCPPLCGPLAHLFCALVTYESPPSLGPHSVLDTPWGLPVKLLALRILQCRAKCPWTGLRGGQDHQSFPTPPHIPGASRSPQQAGLTPATVLGRVLRQT</sequence>
<organism evidence="2 3">
    <name type="scientific">Rhinolophus ferrumequinum</name>
    <name type="common">Greater horseshoe bat</name>
    <dbReference type="NCBI Taxonomy" id="59479"/>
    <lineage>
        <taxon>Eukaryota</taxon>
        <taxon>Metazoa</taxon>
        <taxon>Chordata</taxon>
        <taxon>Craniata</taxon>
        <taxon>Vertebrata</taxon>
        <taxon>Euteleostomi</taxon>
        <taxon>Mammalia</taxon>
        <taxon>Eutheria</taxon>
        <taxon>Laurasiatheria</taxon>
        <taxon>Chiroptera</taxon>
        <taxon>Yinpterochiroptera</taxon>
        <taxon>Rhinolophoidea</taxon>
        <taxon>Rhinolophidae</taxon>
        <taxon>Rhinolophinae</taxon>
        <taxon>Rhinolophus</taxon>
    </lineage>
</organism>
<name>A0A7J7WQM8_RHIFE</name>
<proteinExistence type="predicted"/>
<reference evidence="2 3" key="1">
    <citation type="journal article" date="2020" name="Nature">
        <title>Six reference-quality genomes reveal evolution of bat adaptations.</title>
        <authorList>
            <person name="Jebb D."/>
            <person name="Huang Z."/>
            <person name="Pippel M."/>
            <person name="Hughes G.M."/>
            <person name="Lavrichenko K."/>
            <person name="Devanna P."/>
            <person name="Winkler S."/>
            <person name="Jermiin L.S."/>
            <person name="Skirmuntt E.C."/>
            <person name="Katzourakis A."/>
            <person name="Burkitt-Gray L."/>
            <person name="Ray D.A."/>
            <person name="Sullivan K.A.M."/>
            <person name="Roscito J.G."/>
            <person name="Kirilenko B.M."/>
            <person name="Davalos L.M."/>
            <person name="Corthals A.P."/>
            <person name="Power M.L."/>
            <person name="Jones G."/>
            <person name="Ransome R.D."/>
            <person name="Dechmann D.K.N."/>
            <person name="Locatelli A.G."/>
            <person name="Puechmaille S.J."/>
            <person name="Fedrigo O."/>
            <person name="Jarvis E.D."/>
            <person name="Hiller M."/>
            <person name="Vernes S.C."/>
            <person name="Myers E.W."/>
            <person name="Teeling E.C."/>
        </authorList>
    </citation>
    <scope>NUCLEOTIDE SEQUENCE [LARGE SCALE GENOMIC DNA]</scope>
    <source>
        <strain evidence="2">MRhiFer1</strain>
        <tissue evidence="2">Lung</tissue>
    </source>
</reference>
<dbReference type="AlphaFoldDB" id="A0A7J7WQM8"/>
<evidence type="ECO:0000256" key="1">
    <source>
        <dbReference type="SAM" id="MobiDB-lite"/>
    </source>
</evidence>
<accession>A0A7J7WQM8</accession>
<comment type="caution">
    <text evidence="2">The sequence shown here is derived from an EMBL/GenBank/DDBJ whole genome shotgun (WGS) entry which is preliminary data.</text>
</comment>